<evidence type="ECO:0000313" key="6">
    <source>
        <dbReference type="Proteomes" id="UP000018467"/>
    </source>
</evidence>
<dbReference type="SMART" id="SM00110">
    <property type="entry name" value="C1Q"/>
    <property type="match status" value="1"/>
</dbReference>
<comment type="subcellular location">
    <subcellularLocation>
        <location evidence="1">Secreted</location>
    </subcellularLocation>
</comment>
<dbReference type="PRINTS" id="PR00007">
    <property type="entry name" value="COMPLEMNTC1Q"/>
</dbReference>
<reference evidence="5" key="3">
    <citation type="submission" date="2025-08" db="UniProtKB">
        <authorList>
            <consortium name="Ensembl"/>
        </authorList>
    </citation>
    <scope>IDENTIFICATION</scope>
</reference>
<dbReference type="GO" id="GO:0005576">
    <property type="term" value="C:extracellular region"/>
    <property type="evidence" value="ECO:0007669"/>
    <property type="project" value="UniProtKB-SubCell"/>
</dbReference>
<evidence type="ECO:0000256" key="2">
    <source>
        <dbReference type="ARBA" id="ARBA00022525"/>
    </source>
</evidence>
<evidence type="ECO:0000256" key="3">
    <source>
        <dbReference type="ARBA" id="ARBA00022729"/>
    </source>
</evidence>
<evidence type="ECO:0000256" key="1">
    <source>
        <dbReference type="ARBA" id="ARBA00004613"/>
    </source>
</evidence>
<dbReference type="STRING" id="7994.ENSAMXP00000038145"/>
<dbReference type="InterPro" id="IPR008983">
    <property type="entry name" value="Tumour_necrosis_fac-like_dom"/>
</dbReference>
<dbReference type="InParanoid" id="A0A3B1J8F0"/>
<keyword evidence="3" id="KW-0732">Signal</keyword>
<evidence type="ECO:0000313" key="5">
    <source>
        <dbReference type="Ensembl" id="ENSAMXP00000038145.1"/>
    </source>
</evidence>
<protein>
    <submittedName>
        <fullName evidence="5">Cerebellin 10</fullName>
    </submittedName>
</protein>
<sequence>MFLILCYTEELKNLKISFSSERKVAFSASLSGGESGHTGPYSADFTLIYKHVFINIGKAYNPATGIFTAPVRGVYQFRFSIHGGAGRHVTVVFHKNGHHIAGTHAFQSGGSVSSSNGVSLLLEAGDVVCLKVRANAWVFDDWFHHTTFSGQMLFSALLIICPKQSQQ</sequence>
<organism evidence="5 6">
    <name type="scientific">Astyanax mexicanus</name>
    <name type="common">Blind cave fish</name>
    <name type="synonym">Astyanax fasciatus mexicanus</name>
    <dbReference type="NCBI Taxonomy" id="7994"/>
    <lineage>
        <taxon>Eukaryota</taxon>
        <taxon>Metazoa</taxon>
        <taxon>Chordata</taxon>
        <taxon>Craniata</taxon>
        <taxon>Vertebrata</taxon>
        <taxon>Euteleostomi</taxon>
        <taxon>Actinopterygii</taxon>
        <taxon>Neopterygii</taxon>
        <taxon>Teleostei</taxon>
        <taxon>Ostariophysi</taxon>
        <taxon>Characiformes</taxon>
        <taxon>Characoidei</taxon>
        <taxon>Acestrorhamphidae</taxon>
        <taxon>Acestrorhamphinae</taxon>
        <taxon>Astyanax</taxon>
    </lineage>
</organism>
<dbReference type="PROSITE" id="PS50871">
    <property type="entry name" value="C1Q"/>
    <property type="match status" value="1"/>
</dbReference>
<dbReference type="InterPro" id="IPR001073">
    <property type="entry name" value="C1q_dom"/>
</dbReference>
<dbReference type="AlphaFoldDB" id="A0A3B1J8F0"/>
<reference evidence="6" key="2">
    <citation type="journal article" date="2014" name="Nat. Commun.">
        <title>The cavefish genome reveals candidate genes for eye loss.</title>
        <authorList>
            <person name="McGaugh S.E."/>
            <person name="Gross J.B."/>
            <person name="Aken B."/>
            <person name="Blin M."/>
            <person name="Borowsky R."/>
            <person name="Chalopin D."/>
            <person name="Hinaux H."/>
            <person name="Jeffery W.R."/>
            <person name="Keene A."/>
            <person name="Ma L."/>
            <person name="Minx P."/>
            <person name="Murphy D."/>
            <person name="O'Quin K.E."/>
            <person name="Retaux S."/>
            <person name="Rohner N."/>
            <person name="Searle S.M."/>
            <person name="Stahl B.A."/>
            <person name="Tabin C."/>
            <person name="Volff J.N."/>
            <person name="Yoshizawa M."/>
            <person name="Warren W.C."/>
        </authorList>
    </citation>
    <scope>NUCLEOTIDE SEQUENCE [LARGE SCALE GENOMIC DNA]</scope>
    <source>
        <strain evidence="6">female</strain>
    </source>
</reference>
<proteinExistence type="predicted"/>
<dbReference type="Gene3D" id="2.60.120.40">
    <property type="match status" value="1"/>
</dbReference>
<dbReference type="PANTHER" id="PTHR22923:SF102">
    <property type="entry name" value="CEREBELLIN 13-RELATED"/>
    <property type="match status" value="1"/>
</dbReference>
<dbReference type="InterPro" id="IPR050822">
    <property type="entry name" value="Cerebellin_Synaptic_Org"/>
</dbReference>
<dbReference type="GeneTree" id="ENSGT00950000183116"/>
<keyword evidence="6" id="KW-1185">Reference proteome</keyword>
<dbReference type="SUPFAM" id="SSF49842">
    <property type="entry name" value="TNF-like"/>
    <property type="match status" value="1"/>
</dbReference>
<dbReference type="PANTHER" id="PTHR22923">
    <property type="entry name" value="CEREBELLIN-RELATED"/>
    <property type="match status" value="1"/>
</dbReference>
<reference evidence="5" key="4">
    <citation type="submission" date="2025-09" db="UniProtKB">
        <authorList>
            <consortium name="Ensembl"/>
        </authorList>
    </citation>
    <scope>IDENTIFICATION</scope>
</reference>
<dbReference type="Pfam" id="PF00386">
    <property type="entry name" value="C1q"/>
    <property type="match status" value="1"/>
</dbReference>
<dbReference type="Ensembl" id="ENSAMXT00000047720.1">
    <property type="protein sequence ID" value="ENSAMXP00000038145.1"/>
    <property type="gene ID" value="ENSAMXG00000029534.1"/>
</dbReference>
<feature type="domain" description="C1q" evidence="4">
    <location>
        <begin position="19"/>
        <end position="159"/>
    </location>
</feature>
<name>A0A3B1J8F0_ASTMX</name>
<dbReference type="Proteomes" id="UP000018467">
    <property type="component" value="Unassembled WGS sequence"/>
</dbReference>
<dbReference type="Bgee" id="ENSAMXG00000029534">
    <property type="expression patterns" value="Expressed in intestine and 1 other cell type or tissue"/>
</dbReference>
<accession>A0A3B1J8F0</accession>
<reference evidence="6" key="1">
    <citation type="submission" date="2013-03" db="EMBL/GenBank/DDBJ databases">
        <authorList>
            <person name="Jeffery W."/>
            <person name="Warren W."/>
            <person name="Wilson R.K."/>
        </authorList>
    </citation>
    <scope>NUCLEOTIDE SEQUENCE</scope>
    <source>
        <strain evidence="6">female</strain>
    </source>
</reference>
<evidence type="ECO:0000259" key="4">
    <source>
        <dbReference type="PROSITE" id="PS50871"/>
    </source>
</evidence>
<keyword evidence="2" id="KW-0964">Secreted</keyword>